<accession>A0AAX6MVM1</accession>
<dbReference type="InterPro" id="IPR036047">
    <property type="entry name" value="F-box-like_dom_sf"/>
</dbReference>
<sequence>MSDSSDRREADTGQHLVIRARDLAVVTSSHTTTLLPHVSPSLSSPSVAESGDTTPQESVSRTVTTLDAQPGASVVDSLDSDRLEDYSRMLYDGIQPAADQDAHVSWLSPDTAASTSSPSLSMTNASSTSTQKPHRERMVDVMVTRASTLLRWGWDFLTFDGLPNEILTHILSFLDVNDLLAMSRISRRLARSLVSIRLSRRLPLRPSAESLVQRGVLPPEAVQSSVAPGLIAKKRAVEKERLKDGLRRWVGAVWRGEVRERSEGVRQWEERAGIGRVWRLRKFWERVGKDSDGVRGVGWSA</sequence>
<dbReference type="Proteomes" id="UP001369815">
    <property type="component" value="Unassembled WGS sequence"/>
</dbReference>
<gene>
    <name evidence="3" type="ORF">Daesc_001832</name>
</gene>
<dbReference type="EMBL" id="JBANMG010000002">
    <property type="protein sequence ID" value="KAK6956554.1"/>
    <property type="molecule type" value="Genomic_DNA"/>
</dbReference>
<name>A0AAX6MVM1_9PEZI</name>
<organism evidence="3 4">
    <name type="scientific">Daldinia eschscholtzii</name>
    <dbReference type="NCBI Taxonomy" id="292717"/>
    <lineage>
        <taxon>Eukaryota</taxon>
        <taxon>Fungi</taxon>
        <taxon>Dikarya</taxon>
        <taxon>Ascomycota</taxon>
        <taxon>Pezizomycotina</taxon>
        <taxon>Sordariomycetes</taxon>
        <taxon>Xylariomycetidae</taxon>
        <taxon>Xylariales</taxon>
        <taxon>Hypoxylaceae</taxon>
        <taxon>Daldinia</taxon>
    </lineage>
</organism>
<dbReference type="PROSITE" id="PS50181">
    <property type="entry name" value="FBOX"/>
    <property type="match status" value="1"/>
</dbReference>
<feature type="compositionally biased region" description="Low complexity" evidence="1">
    <location>
        <begin position="108"/>
        <end position="130"/>
    </location>
</feature>
<dbReference type="Pfam" id="PF12937">
    <property type="entry name" value="F-box-like"/>
    <property type="match status" value="1"/>
</dbReference>
<feature type="compositionally biased region" description="Low complexity" evidence="1">
    <location>
        <begin position="34"/>
        <end position="47"/>
    </location>
</feature>
<feature type="domain" description="F-box" evidence="2">
    <location>
        <begin position="156"/>
        <end position="202"/>
    </location>
</feature>
<comment type="caution">
    <text evidence="3">The sequence shown here is derived from an EMBL/GenBank/DDBJ whole genome shotgun (WGS) entry which is preliminary data.</text>
</comment>
<keyword evidence="4" id="KW-1185">Reference proteome</keyword>
<dbReference type="SMART" id="SM00256">
    <property type="entry name" value="FBOX"/>
    <property type="match status" value="1"/>
</dbReference>
<evidence type="ECO:0000259" key="2">
    <source>
        <dbReference type="PROSITE" id="PS50181"/>
    </source>
</evidence>
<reference evidence="3 4" key="1">
    <citation type="journal article" date="2024" name="Front Chem Biol">
        <title>Unveiling the potential of Daldinia eschscholtzii MFLUCC 19-0629 through bioactivity and bioinformatics studies for enhanced sustainable agriculture production.</title>
        <authorList>
            <person name="Brooks S."/>
            <person name="Weaver J.A."/>
            <person name="Klomchit A."/>
            <person name="Alharthi S.A."/>
            <person name="Onlamun T."/>
            <person name="Nurani R."/>
            <person name="Vong T.K."/>
            <person name="Alberti F."/>
            <person name="Greco C."/>
        </authorList>
    </citation>
    <scope>NUCLEOTIDE SEQUENCE [LARGE SCALE GENOMIC DNA]</scope>
    <source>
        <strain evidence="3">MFLUCC 19-0629</strain>
    </source>
</reference>
<feature type="compositionally biased region" description="Polar residues" evidence="1">
    <location>
        <begin position="51"/>
        <end position="67"/>
    </location>
</feature>
<dbReference type="CDD" id="cd09917">
    <property type="entry name" value="F-box_SF"/>
    <property type="match status" value="1"/>
</dbReference>
<evidence type="ECO:0000313" key="3">
    <source>
        <dbReference type="EMBL" id="KAK6956554.1"/>
    </source>
</evidence>
<dbReference type="SUPFAM" id="SSF81383">
    <property type="entry name" value="F-box domain"/>
    <property type="match status" value="1"/>
</dbReference>
<dbReference type="Gene3D" id="6.10.140.2040">
    <property type="match status" value="1"/>
</dbReference>
<proteinExistence type="predicted"/>
<dbReference type="Gene3D" id="1.20.1280.50">
    <property type="match status" value="1"/>
</dbReference>
<feature type="region of interest" description="Disordered" evidence="1">
    <location>
        <begin position="34"/>
        <end position="78"/>
    </location>
</feature>
<dbReference type="AlphaFoldDB" id="A0AAX6MVM1"/>
<evidence type="ECO:0000313" key="4">
    <source>
        <dbReference type="Proteomes" id="UP001369815"/>
    </source>
</evidence>
<dbReference type="InterPro" id="IPR001810">
    <property type="entry name" value="F-box_dom"/>
</dbReference>
<protein>
    <recommendedName>
        <fullName evidence="2">F-box domain-containing protein</fullName>
    </recommendedName>
</protein>
<evidence type="ECO:0000256" key="1">
    <source>
        <dbReference type="SAM" id="MobiDB-lite"/>
    </source>
</evidence>
<feature type="region of interest" description="Disordered" evidence="1">
    <location>
        <begin position="108"/>
        <end position="134"/>
    </location>
</feature>